<dbReference type="EMBL" id="RBAL01000004">
    <property type="protein sequence ID" value="RKN43889.1"/>
    <property type="molecule type" value="Genomic_DNA"/>
</dbReference>
<dbReference type="AlphaFoldDB" id="A0A3A9Z769"/>
<protein>
    <submittedName>
        <fullName evidence="2">ABC transporter permease</fullName>
    </submittedName>
</protein>
<accession>A0A3A9Z769</accession>
<feature type="transmembrane region" description="Helical" evidence="1">
    <location>
        <begin position="97"/>
        <end position="121"/>
    </location>
</feature>
<feature type="transmembrane region" description="Helical" evidence="1">
    <location>
        <begin position="16"/>
        <end position="34"/>
    </location>
</feature>
<name>A0A3A9Z769_9ACTN</name>
<comment type="caution">
    <text evidence="2">The sequence shown here is derived from an EMBL/GenBank/DDBJ whole genome shotgun (WGS) entry which is preliminary data.</text>
</comment>
<evidence type="ECO:0000313" key="3">
    <source>
        <dbReference type="Proteomes" id="UP000272474"/>
    </source>
</evidence>
<keyword evidence="1" id="KW-0472">Membrane</keyword>
<gene>
    <name evidence="2" type="ORF">D7294_09365</name>
</gene>
<keyword evidence="1" id="KW-1133">Transmembrane helix</keyword>
<feature type="transmembrane region" description="Helical" evidence="1">
    <location>
        <begin position="169"/>
        <end position="188"/>
    </location>
</feature>
<evidence type="ECO:0000256" key="1">
    <source>
        <dbReference type="SAM" id="Phobius"/>
    </source>
</evidence>
<organism evidence="2 3">
    <name type="scientific">Streptomyces hoynatensis</name>
    <dbReference type="NCBI Taxonomy" id="1141874"/>
    <lineage>
        <taxon>Bacteria</taxon>
        <taxon>Bacillati</taxon>
        <taxon>Actinomycetota</taxon>
        <taxon>Actinomycetes</taxon>
        <taxon>Kitasatosporales</taxon>
        <taxon>Streptomycetaceae</taxon>
        <taxon>Streptomyces</taxon>
    </lineage>
</organism>
<reference evidence="2 3" key="1">
    <citation type="journal article" date="2014" name="Int. J. Syst. Evol. Microbiol.">
        <title>Streptomyces hoynatensis sp. nov., isolated from deep marine sediment.</title>
        <authorList>
            <person name="Veyisoglu A."/>
            <person name="Sahin N."/>
        </authorList>
    </citation>
    <scope>NUCLEOTIDE SEQUENCE [LARGE SCALE GENOMIC DNA]</scope>
    <source>
        <strain evidence="2 3">KCTC 29097</strain>
    </source>
</reference>
<keyword evidence="1" id="KW-0812">Transmembrane</keyword>
<evidence type="ECO:0000313" key="2">
    <source>
        <dbReference type="EMBL" id="RKN43889.1"/>
    </source>
</evidence>
<feature type="transmembrane region" description="Helical" evidence="1">
    <location>
        <begin position="229"/>
        <end position="247"/>
    </location>
</feature>
<proteinExistence type="predicted"/>
<keyword evidence="3" id="KW-1185">Reference proteome</keyword>
<dbReference type="Proteomes" id="UP000272474">
    <property type="component" value="Unassembled WGS sequence"/>
</dbReference>
<feature type="transmembrane region" description="Helical" evidence="1">
    <location>
        <begin position="141"/>
        <end position="162"/>
    </location>
</feature>
<feature type="transmembrane region" description="Helical" evidence="1">
    <location>
        <begin position="54"/>
        <end position="76"/>
    </location>
</feature>
<sequence length="252" mass="26150">MAAEWIKTRSLRSTPWLLGLLVVFVIGAATFTALDNKGDYPGIAPSAQRLRDAFTPLGFMTLILVSGSVGALSVAGEYGSGLIRTTTVAVPARGSVMLAKAVVQAVLWTAAGLLVSAGSFVSVQVIMNGADVAGALGEPGAPRALAAATLVAPVCALAGLGIGALLRHVATTVVVTTSALLLLPPFLAEDRRWSADLRHALIQPSWERLVDTWPDGGGPFLRPTVPGSWAVYVLWPPAAVAVAVLTVRRRDV</sequence>